<gene>
    <name evidence="3" type="ORF">A8709_02615</name>
</gene>
<dbReference type="InterPro" id="IPR036388">
    <property type="entry name" value="WH-like_DNA-bd_sf"/>
</dbReference>
<name>A0A1C1A703_9BACL</name>
<dbReference type="GO" id="GO:0003700">
    <property type="term" value="F:DNA-binding transcription factor activity"/>
    <property type="evidence" value="ECO:0007669"/>
    <property type="project" value="InterPro"/>
</dbReference>
<dbReference type="SUPFAM" id="SSF46785">
    <property type="entry name" value="Winged helix' DNA-binding domain"/>
    <property type="match status" value="1"/>
</dbReference>
<dbReference type="AlphaFoldDB" id="A0A1C1A703"/>
<dbReference type="Gene3D" id="1.10.10.10">
    <property type="entry name" value="Winged helix-like DNA-binding domain superfamily/Winged helix DNA-binding domain"/>
    <property type="match status" value="1"/>
</dbReference>
<keyword evidence="4" id="KW-1185">Reference proteome</keyword>
<dbReference type="RefSeq" id="WP_065851114.1">
    <property type="nucleotide sequence ID" value="NZ_LYPC01000011.1"/>
</dbReference>
<dbReference type="SMART" id="SM00347">
    <property type="entry name" value="HTH_MARR"/>
    <property type="match status" value="1"/>
</dbReference>
<dbReference type="PANTHER" id="PTHR33164:SF102">
    <property type="entry name" value="TRANSCRIPTIONAL REGULATORY PROTEIN"/>
    <property type="match status" value="1"/>
</dbReference>
<comment type="caution">
    <text evidence="3">The sequence shown here is derived from an EMBL/GenBank/DDBJ whole genome shotgun (WGS) entry which is preliminary data.</text>
</comment>
<dbReference type="Pfam" id="PF01047">
    <property type="entry name" value="MarR"/>
    <property type="match status" value="1"/>
</dbReference>
<dbReference type="EMBL" id="LYPC01000011">
    <property type="protein sequence ID" value="OCT16342.1"/>
    <property type="molecule type" value="Genomic_DNA"/>
</dbReference>
<dbReference type="PROSITE" id="PS50995">
    <property type="entry name" value="HTH_MARR_2"/>
    <property type="match status" value="1"/>
</dbReference>
<keyword evidence="1" id="KW-0238">DNA-binding</keyword>
<evidence type="ECO:0000313" key="4">
    <source>
        <dbReference type="Proteomes" id="UP000093309"/>
    </source>
</evidence>
<evidence type="ECO:0000313" key="3">
    <source>
        <dbReference type="EMBL" id="OCT16342.1"/>
    </source>
</evidence>
<dbReference type="PRINTS" id="PR00598">
    <property type="entry name" value="HTHMARR"/>
</dbReference>
<evidence type="ECO:0000259" key="2">
    <source>
        <dbReference type="PROSITE" id="PS50995"/>
    </source>
</evidence>
<dbReference type="InterPro" id="IPR000835">
    <property type="entry name" value="HTH_MarR-typ"/>
</dbReference>
<dbReference type="InterPro" id="IPR036390">
    <property type="entry name" value="WH_DNA-bd_sf"/>
</dbReference>
<reference evidence="4" key="1">
    <citation type="submission" date="2016-05" db="EMBL/GenBank/DDBJ databases">
        <title>Paenibacillus oryzae. sp. nov., isolated from the rice root.</title>
        <authorList>
            <person name="Zhang J."/>
            <person name="Zhang X."/>
        </authorList>
    </citation>
    <scope>NUCLEOTIDE SEQUENCE [LARGE SCALE GENOMIC DNA]</scope>
    <source>
        <strain evidence="4">KCTC13222</strain>
    </source>
</reference>
<dbReference type="InterPro" id="IPR039422">
    <property type="entry name" value="MarR/SlyA-like"/>
</dbReference>
<dbReference type="PANTHER" id="PTHR33164">
    <property type="entry name" value="TRANSCRIPTIONAL REGULATOR, MARR FAMILY"/>
    <property type="match status" value="1"/>
</dbReference>
<proteinExistence type="predicted"/>
<dbReference type="STRING" id="512399.A8709_02615"/>
<organism evidence="3 4">
    <name type="scientific">Paenibacillus pectinilyticus</name>
    <dbReference type="NCBI Taxonomy" id="512399"/>
    <lineage>
        <taxon>Bacteria</taxon>
        <taxon>Bacillati</taxon>
        <taxon>Bacillota</taxon>
        <taxon>Bacilli</taxon>
        <taxon>Bacillales</taxon>
        <taxon>Paenibacillaceae</taxon>
        <taxon>Paenibacillus</taxon>
    </lineage>
</organism>
<dbReference type="GO" id="GO:0006950">
    <property type="term" value="P:response to stress"/>
    <property type="evidence" value="ECO:0007669"/>
    <property type="project" value="TreeGrafter"/>
</dbReference>
<dbReference type="Proteomes" id="UP000093309">
    <property type="component" value="Unassembled WGS sequence"/>
</dbReference>
<dbReference type="GO" id="GO:0003677">
    <property type="term" value="F:DNA binding"/>
    <property type="evidence" value="ECO:0007669"/>
    <property type="project" value="UniProtKB-KW"/>
</dbReference>
<protein>
    <recommendedName>
        <fullName evidence="2">HTH marR-type domain-containing protein</fullName>
    </recommendedName>
</protein>
<evidence type="ECO:0000256" key="1">
    <source>
        <dbReference type="ARBA" id="ARBA00023125"/>
    </source>
</evidence>
<sequence>MDDQEQQRTLQIIQSTREVKKAFYQVMAKASQHLGVTPIQSFVLRKLLEEPGITLSELAECIHLGKSTTSGIIDRMVAAELVSRERSDSDRRSVTLKLLEKGEILLQRMKESQVERLSPLLQLSDEELDSMIRIHKKIVHILHQQLEEDPTYE</sequence>
<dbReference type="OrthoDB" id="49580at2"/>
<feature type="domain" description="HTH marR-type" evidence="2">
    <location>
        <begin position="5"/>
        <end position="140"/>
    </location>
</feature>
<accession>A0A1C1A703</accession>